<proteinExistence type="predicted"/>
<dbReference type="AlphaFoldDB" id="B9TQK8"/>
<feature type="non-terminal residue" evidence="1">
    <location>
        <position position="167"/>
    </location>
</feature>
<gene>
    <name evidence="1" type="ORF">RCOM_2154590</name>
</gene>
<dbReference type="InParanoid" id="B9TQK8"/>
<dbReference type="Proteomes" id="UP000008311">
    <property type="component" value="Unassembled WGS sequence"/>
</dbReference>
<reference evidence="2" key="1">
    <citation type="journal article" date="2010" name="Nat. Biotechnol.">
        <title>Draft genome sequence of the oilseed species Ricinus communis.</title>
        <authorList>
            <person name="Chan A.P."/>
            <person name="Crabtree J."/>
            <person name="Zhao Q."/>
            <person name="Lorenzi H."/>
            <person name="Orvis J."/>
            <person name="Puiu D."/>
            <person name="Melake-Berhan A."/>
            <person name="Jones K.M."/>
            <person name="Redman J."/>
            <person name="Chen G."/>
            <person name="Cahoon E.B."/>
            <person name="Gedil M."/>
            <person name="Stanke M."/>
            <person name="Haas B.J."/>
            <person name="Wortman J.R."/>
            <person name="Fraser-Liggett C.M."/>
            <person name="Ravel J."/>
            <person name="Rabinowicz P.D."/>
        </authorList>
    </citation>
    <scope>NUCLEOTIDE SEQUENCE [LARGE SCALE GENOMIC DNA]</scope>
    <source>
        <strain evidence="2">cv. Hale</strain>
    </source>
</reference>
<dbReference type="EMBL" id="EQ998975">
    <property type="protein sequence ID" value="EEF21856.1"/>
    <property type="molecule type" value="Genomic_DNA"/>
</dbReference>
<organism evidence="1 2">
    <name type="scientific">Ricinus communis</name>
    <name type="common">Castor bean</name>
    <dbReference type="NCBI Taxonomy" id="3988"/>
    <lineage>
        <taxon>Eukaryota</taxon>
        <taxon>Viridiplantae</taxon>
        <taxon>Streptophyta</taxon>
        <taxon>Embryophyta</taxon>
        <taxon>Tracheophyta</taxon>
        <taxon>Spermatophyta</taxon>
        <taxon>Magnoliopsida</taxon>
        <taxon>eudicotyledons</taxon>
        <taxon>Gunneridae</taxon>
        <taxon>Pentapetalae</taxon>
        <taxon>rosids</taxon>
        <taxon>fabids</taxon>
        <taxon>Malpighiales</taxon>
        <taxon>Euphorbiaceae</taxon>
        <taxon>Acalyphoideae</taxon>
        <taxon>Acalypheae</taxon>
        <taxon>Ricinus</taxon>
    </lineage>
</organism>
<evidence type="ECO:0000313" key="1">
    <source>
        <dbReference type="EMBL" id="EEF21856.1"/>
    </source>
</evidence>
<accession>B9TQK8</accession>
<feature type="non-terminal residue" evidence="1">
    <location>
        <position position="1"/>
    </location>
</feature>
<evidence type="ECO:0000313" key="2">
    <source>
        <dbReference type="Proteomes" id="UP000008311"/>
    </source>
</evidence>
<protein>
    <submittedName>
        <fullName evidence="1">Uncharacterized protein</fullName>
    </submittedName>
</protein>
<keyword evidence="2" id="KW-1185">Reference proteome</keyword>
<sequence>AAQPLDARVRRETRMGVDAHRDARHFQWQVQQHAGLIDVVALGDAARQEQRQVGIAHDLRGHREMRHAQREIALHAGVAQHVLGQLVAGGIGVGVDVAQLQQAFHGQRLAGLGMGLAQHADVVVIEHQLALAILGQARQIAEGQVDVAVAHGGTQIFHGHLLDFDGN</sequence>
<name>B9TQK8_RICCO</name>